<proteinExistence type="predicted"/>
<dbReference type="Proteomes" id="UP000041770">
    <property type="component" value="Unassembled WGS sequence"/>
</dbReference>
<evidence type="ECO:0000313" key="1">
    <source>
        <dbReference type="EMBL" id="CSD07525.1"/>
    </source>
</evidence>
<dbReference type="EMBL" id="CWQY01000025">
    <property type="protein sequence ID" value="CSD07525.1"/>
    <property type="molecule type" value="Genomic_DNA"/>
</dbReference>
<gene>
    <name evidence="1" type="ORF">ERS013200_03095</name>
</gene>
<evidence type="ECO:0000313" key="2">
    <source>
        <dbReference type="Proteomes" id="UP000041770"/>
    </source>
</evidence>
<dbReference type="AlphaFoldDB" id="A0A655TMX4"/>
<name>A0A655TMX4_VIBCL</name>
<organism evidence="1 2">
    <name type="scientific">Vibrio cholerae</name>
    <dbReference type="NCBI Taxonomy" id="666"/>
    <lineage>
        <taxon>Bacteria</taxon>
        <taxon>Pseudomonadati</taxon>
        <taxon>Pseudomonadota</taxon>
        <taxon>Gammaproteobacteria</taxon>
        <taxon>Vibrionales</taxon>
        <taxon>Vibrionaceae</taxon>
        <taxon>Vibrio</taxon>
    </lineage>
</organism>
<reference evidence="1 2" key="1">
    <citation type="submission" date="2015-07" db="EMBL/GenBank/DDBJ databases">
        <authorList>
            <consortium name="Pathogen Informatics"/>
        </authorList>
    </citation>
    <scope>NUCLEOTIDE SEQUENCE [LARGE SCALE GENOMIC DNA]</scope>
    <source>
        <strain evidence="1 2">A316</strain>
    </source>
</reference>
<accession>A0A655TMX4</accession>
<sequence>MHKYDVEVGVITQLPASDFAIAHHRKTSAIAMFKMGRLTVFTAHLQPCLAHNRLNNRFGKIG</sequence>
<protein>
    <submittedName>
        <fullName evidence="1">Uncharacterized protein</fullName>
    </submittedName>
</protein>